<keyword evidence="2" id="KW-1185">Reference proteome</keyword>
<sequence>MTGFVSETSLSWDLVSVEKPDDVNVIVGQAHFIKTVEDLHEALVGVSPSLRFGLAFCEASGPRLVRRTGNDAELVELATRAALAIAAGHCFVIFLREGFPVNVLNPVKAVPEVCSIHCATANPVDILVAVTPRGRGIAGVIDGQTPVGVETDREVAERRDLLRAIGYKL</sequence>
<evidence type="ECO:0000313" key="1">
    <source>
        <dbReference type="EMBL" id="BBX99226.1"/>
    </source>
</evidence>
<dbReference type="EMBL" id="AP022581">
    <property type="protein sequence ID" value="BBX99226.1"/>
    <property type="molecule type" value="Genomic_DNA"/>
</dbReference>
<name>A0A1X1YFH9_9MYCO</name>
<dbReference type="OrthoDB" id="9785212at2"/>
<dbReference type="Gene3D" id="3.40.1520.10">
    <property type="entry name" value="Ta1353-like"/>
    <property type="match status" value="1"/>
</dbReference>
<accession>A0A1X1YFH9</accession>
<dbReference type="AlphaFoldDB" id="A0A1X1YFH9"/>
<dbReference type="InterPro" id="IPR036902">
    <property type="entry name" value="Ta1353-like_sf"/>
</dbReference>
<evidence type="ECO:0000313" key="2">
    <source>
        <dbReference type="Proteomes" id="UP000466396"/>
    </source>
</evidence>
<dbReference type="InterPro" id="IPR007153">
    <property type="entry name" value="Adenosine_kinase"/>
</dbReference>
<organism evidence="1 2">
    <name type="scientific">Mycobacterium lacus</name>
    <dbReference type="NCBI Taxonomy" id="169765"/>
    <lineage>
        <taxon>Bacteria</taxon>
        <taxon>Bacillati</taxon>
        <taxon>Actinomycetota</taxon>
        <taxon>Actinomycetes</taxon>
        <taxon>Mycobacteriales</taxon>
        <taxon>Mycobacteriaceae</taxon>
        <taxon>Mycobacterium</taxon>
    </lineage>
</organism>
<dbReference type="Proteomes" id="UP000466396">
    <property type="component" value="Chromosome"/>
</dbReference>
<proteinExistence type="predicted"/>
<dbReference type="PANTHER" id="PTHR36155">
    <property type="entry name" value="BLL5354 PROTEIN"/>
    <property type="match status" value="1"/>
</dbReference>
<dbReference type="SUPFAM" id="SSF103165">
    <property type="entry name" value="Ta1353-like"/>
    <property type="match status" value="1"/>
</dbReference>
<reference evidence="1 2" key="1">
    <citation type="journal article" date="2019" name="Emerg. Microbes Infect.">
        <title>Comprehensive subspecies identification of 175 nontuberculous mycobacteria species based on 7547 genomic profiles.</title>
        <authorList>
            <person name="Matsumoto Y."/>
            <person name="Kinjo T."/>
            <person name="Motooka D."/>
            <person name="Nabeya D."/>
            <person name="Jung N."/>
            <person name="Uechi K."/>
            <person name="Horii T."/>
            <person name="Iida T."/>
            <person name="Fujita J."/>
            <person name="Nakamura S."/>
        </authorList>
    </citation>
    <scope>NUCLEOTIDE SEQUENCE [LARGE SCALE GENOMIC DNA]</scope>
    <source>
        <strain evidence="1 2">JCM 15657</strain>
    </source>
</reference>
<protein>
    <submittedName>
        <fullName evidence="1">Uncharacterized protein</fullName>
    </submittedName>
</protein>
<dbReference type="STRING" id="169765.AWC15_17595"/>
<gene>
    <name evidence="1" type="ORF">MLAC_45200</name>
</gene>
<dbReference type="KEGG" id="mlj:MLAC_45200"/>
<dbReference type="Pfam" id="PF04008">
    <property type="entry name" value="Adenosine_kin"/>
    <property type="match status" value="1"/>
</dbReference>
<dbReference type="PANTHER" id="PTHR36155:SF1">
    <property type="entry name" value="BLL5354 PROTEIN"/>
    <property type="match status" value="1"/>
</dbReference>